<dbReference type="Pfam" id="PF13391">
    <property type="entry name" value="HNH_2"/>
    <property type="match status" value="1"/>
</dbReference>
<proteinExistence type="predicted"/>
<evidence type="ECO:0000313" key="2">
    <source>
        <dbReference type="EMBL" id="KAK3352891.1"/>
    </source>
</evidence>
<sequence>MYAMSVAPNNFGFLNEMLTAFWGSEKSMAWRRMFEDAGITQSAKNGISMSHQIHFWFDNARFALKPLRETPEGVVVQWH</sequence>
<dbReference type="AlphaFoldDB" id="A0AAJ0HHT8"/>
<accession>A0AAJ0HHT8</accession>
<comment type="caution">
    <text evidence="2">The sequence shown here is derived from an EMBL/GenBank/DDBJ whole genome shotgun (WGS) entry which is preliminary data.</text>
</comment>
<feature type="domain" description="HNH nuclease" evidence="1">
    <location>
        <begin position="25"/>
        <end position="64"/>
    </location>
</feature>
<name>A0AAJ0HHT8_9PEZI</name>
<keyword evidence="3" id="KW-1185">Reference proteome</keyword>
<organism evidence="2 3">
    <name type="scientific">Lasiosphaeria hispida</name>
    <dbReference type="NCBI Taxonomy" id="260671"/>
    <lineage>
        <taxon>Eukaryota</taxon>
        <taxon>Fungi</taxon>
        <taxon>Dikarya</taxon>
        <taxon>Ascomycota</taxon>
        <taxon>Pezizomycotina</taxon>
        <taxon>Sordariomycetes</taxon>
        <taxon>Sordariomycetidae</taxon>
        <taxon>Sordariales</taxon>
        <taxon>Lasiosphaeriaceae</taxon>
        <taxon>Lasiosphaeria</taxon>
    </lineage>
</organism>
<reference evidence="2" key="2">
    <citation type="submission" date="2023-06" db="EMBL/GenBank/DDBJ databases">
        <authorList>
            <consortium name="Lawrence Berkeley National Laboratory"/>
            <person name="Haridas S."/>
            <person name="Hensen N."/>
            <person name="Bonometti L."/>
            <person name="Westerberg I."/>
            <person name="Brannstrom I.O."/>
            <person name="Guillou S."/>
            <person name="Cros-Aarteil S."/>
            <person name="Calhoun S."/>
            <person name="Kuo A."/>
            <person name="Mondo S."/>
            <person name="Pangilinan J."/>
            <person name="Riley R."/>
            <person name="Labutti K."/>
            <person name="Andreopoulos B."/>
            <person name="Lipzen A."/>
            <person name="Chen C."/>
            <person name="Yanf M."/>
            <person name="Daum C."/>
            <person name="Ng V."/>
            <person name="Clum A."/>
            <person name="Steindorff A."/>
            <person name="Ohm R."/>
            <person name="Martin F."/>
            <person name="Silar P."/>
            <person name="Natvig D."/>
            <person name="Lalanne C."/>
            <person name="Gautier V."/>
            <person name="Ament-Velasquez S.L."/>
            <person name="Kruys A."/>
            <person name="Hutchinson M.I."/>
            <person name="Powell A.J."/>
            <person name="Barry K."/>
            <person name="Miller A.N."/>
            <person name="Grigoriev I.V."/>
            <person name="Debuchy R."/>
            <person name="Gladieux P."/>
            <person name="Thoren M.H."/>
            <person name="Johannesson H."/>
        </authorList>
    </citation>
    <scope>NUCLEOTIDE SEQUENCE</scope>
    <source>
        <strain evidence="2">CBS 955.72</strain>
    </source>
</reference>
<dbReference type="EMBL" id="JAUIQD010000004">
    <property type="protein sequence ID" value="KAK3352891.1"/>
    <property type="molecule type" value="Genomic_DNA"/>
</dbReference>
<reference evidence="2" key="1">
    <citation type="journal article" date="2023" name="Mol. Phylogenet. Evol.">
        <title>Genome-scale phylogeny and comparative genomics of the fungal order Sordariales.</title>
        <authorList>
            <person name="Hensen N."/>
            <person name="Bonometti L."/>
            <person name="Westerberg I."/>
            <person name="Brannstrom I.O."/>
            <person name="Guillou S."/>
            <person name="Cros-Aarteil S."/>
            <person name="Calhoun S."/>
            <person name="Haridas S."/>
            <person name="Kuo A."/>
            <person name="Mondo S."/>
            <person name="Pangilinan J."/>
            <person name="Riley R."/>
            <person name="LaButti K."/>
            <person name="Andreopoulos B."/>
            <person name="Lipzen A."/>
            <person name="Chen C."/>
            <person name="Yan M."/>
            <person name="Daum C."/>
            <person name="Ng V."/>
            <person name="Clum A."/>
            <person name="Steindorff A."/>
            <person name="Ohm R.A."/>
            <person name="Martin F."/>
            <person name="Silar P."/>
            <person name="Natvig D.O."/>
            <person name="Lalanne C."/>
            <person name="Gautier V."/>
            <person name="Ament-Velasquez S.L."/>
            <person name="Kruys A."/>
            <person name="Hutchinson M.I."/>
            <person name="Powell A.J."/>
            <person name="Barry K."/>
            <person name="Miller A.N."/>
            <person name="Grigoriev I.V."/>
            <person name="Debuchy R."/>
            <person name="Gladieux P."/>
            <person name="Hiltunen Thoren M."/>
            <person name="Johannesson H."/>
        </authorList>
    </citation>
    <scope>NUCLEOTIDE SEQUENCE</scope>
    <source>
        <strain evidence="2">CBS 955.72</strain>
    </source>
</reference>
<evidence type="ECO:0000313" key="3">
    <source>
        <dbReference type="Proteomes" id="UP001275084"/>
    </source>
</evidence>
<dbReference type="Proteomes" id="UP001275084">
    <property type="component" value="Unassembled WGS sequence"/>
</dbReference>
<dbReference type="InterPro" id="IPR003615">
    <property type="entry name" value="HNH_nuc"/>
</dbReference>
<evidence type="ECO:0000259" key="1">
    <source>
        <dbReference type="Pfam" id="PF13391"/>
    </source>
</evidence>
<protein>
    <recommendedName>
        <fullName evidence="1">HNH nuclease domain-containing protein</fullName>
    </recommendedName>
</protein>
<gene>
    <name evidence="2" type="ORF">B0T25DRAFT_543054</name>
</gene>